<dbReference type="InterPro" id="IPR015422">
    <property type="entry name" value="PyrdxlP-dep_Trfase_small"/>
</dbReference>
<dbReference type="Pfam" id="PF03711">
    <property type="entry name" value="OKR_DC_1_C"/>
    <property type="match status" value="1"/>
</dbReference>
<dbReference type="PANTHER" id="PTHR43277:SF4">
    <property type="entry name" value="ARGININE DECARBOXYLASE"/>
    <property type="match status" value="1"/>
</dbReference>
<dbReference type="GO" id="GO:0016831">
    <property type="term" value="F:carboxy-lyase activity"/>
    <property type="evidence" value="ECO:0007669"/>
    <property type="project" value="UniProtKB-KW"/>
</dbReference>
<dbReference type="Gene3D" id="3.40.640.10">
    <property type="entry name" value="Type I PLP-dependent aspartate aminotransferase-like (Major domain)"/>
    <property type="match status" value="1"/>
</dbReference>
<evidence type="ECO:0000256" key="2">
    <source>
        <dbReference type="ARBA" id="ARBA00010671"/>
    </source>
</evidence>
<sequence length="504" mass="55076">MERMHQYKPHDRDTQAKQMRAPLFEGLLEHAAHHPLAFHIPGHKSGRGMDDAFREMIGERALALDLINIAPLDDLHAPHGMIREAERLAAEAFGADHAFFSVQGTSTAIMAMILATTGPGEKIIVPRNVHKSVLSAIVFAGALPIFIYPEMDRTFGISHGISYTSLERALMLHPDARAVLLINPTYFGVSCHLHTYVELSHAYGVPVLVDEAHGAHLYFHPDLPSSAMEAGADVAAVSMHKLGGSMTQSSLLLQQGKRVSAQRLQAFMSMLQTTSTSYLLLASLDTARRQMATRGKELLSRTIALSQRLKNAIRTIPGLSVLDDSVLAYDSAYALDPTKITVQVAGLGISGYEAEQYLREHARIEVELSDLYNVLFLITPADDETSIDRLIDSLTDLSAAFQKNGAYAPTDILLPDMPALAMSPRDAFYADVERIPLSGSAGRVMAEFIMVYPPGIPILMPGEIITQDNIDYIEANVAQGLPVQGPEDATLATIKVIKERLPLR</sequence>
<dbReference type="InterPro" id="IPR008286">
    <property type="entry name" value="Prn/Lys/Arg_de-COase_C"/>
</dbReference>
<dbReference type="AlphaFoldDB" id="A0A2R6Y150"/>
<dbReference type="PANTHER" id="PTHR43277">
    <property type="entry name" value="ARGININE DECARBOXYLASE"/>
    <property type="match status" value="1"/>
</dbReference>
<dbReference type="CDD" id="cd00615">
    <property type="entry name" value="Orn_deC_like"/>
    <property type="match status" value="1"/>
</dbReference>
<organism evidence="7 8">
    <name type="scientific">Candidatus Carbonibacillus altaicus</name>
    <dbReference type="NCBI Taxonomy" id="2163959"/>
    <lineage>
        <taxon>Bacteria</taxon>
        <taxon>Bacillati</taxon>
        <taxon>Bacillota</taxon>
        <taxon>Bacilli</taxon>
        <taxon>Bacillales</taxon>
        <taxon>Candidatus Carbonibacillus</taxon>
    </lineage>
</organism>
<dbReference type="InterPro" id="IPR052357">
    <property type="entry name" value="Orn_Lys_Arg_decarboxylase-I"/>
</dbReference>
<proteinExistence type="inferred from homology"/>
<dbReference type="SUPFAM" id="SSF55904">
    <property type="entry name" value="Ornithine decarboxylase C-terminal domain"/>
    <property type="match status" value="1"/>
</dbReference>
<dbReference type="PROSITE" id="PS00703">
    <property type="entry name" value="OKR_DC_1"/>
    <property type="match status" value="1"/>
</dbReference>
<dbReference type="Gene3D" id="3.90.105.10">
    <property type="entry name" value="Molybdopterin biosynthesis moea protein, domain 2"/>
    <property type="match status" value="1"/>
</dbReference>
<dbReference type="EMBL" id="PEBX01000029">
    <property type="protein sequence ID" value="PTQ56409.1"/>
    <property type="molecule type" value="Genomic_DNA"/>
</dbReference>
<evidence type="ECO:0000259" key="6">
    <source>
        <dbReference type="PROSITE" id="PS00703"/>
    </source>
</evidence>
<dbReference type="InterPro" id="IPR000310">
    <property type="entry name" value="Orn/Lys/Arg_deCO2ase_major_dom"/>
</dbReference>
<evidence type="ECO:0000256" key="4">
    <source>
        <dbReference type="ARBA" id="ARBA00022898"/>
    </source>
</evidence>
<dbReference type="InterPro" id="IPR015424">
    <property type="entry name" value="PyrdxlP-dep_Trfase"/>
</dbReference>
<protein>
    <submittedName>
        <fullName evidence="7">Arginine decarboxylase</fullName>
    </submittedName>
</protein>
<dbReference type="Proteomes" id="UP000244338">
    <property type="component" value="Unassembled WGS sequence"/>
</dbReference>
<accession>A0A2R6Y150</accession>
<comment type="caution">
    <text evidence="7">The sequence shown here is derived from an EMBL/GenBank/DDBJ whole genome shotgun (WGS) entry which is preliminary data.</text>
</comment>
<comment type="cofactor">
    <cofactor evidence="1">
        <name>pyridoxal 5'-phosphate</name>
        <dbReference type="ChEBI" id="CHEBI:597326"/>
    </cofactor>
</comment>
<feature type="domain" description="Orn/Lys/Arg decarboxylases family 1 pyridoxal-P attachment site" evidence="6">
    <location>
        <begin position="236"/>
        <end position="250"/>
    </location>
</feature>
<keyword evidence="3" id="KW-0210">Decarboxylase</keyword>
<comment type="similarity">
    <text evidence="2">Belongs to the Orn/Lys/Arg decarboxylase class-I family.</text>
</comment>
<dbReference type="SUPFAM" id="SSF53383">
    <property type="entry name" value="PLP-dependent transferases"/>
    <property type="match status" value="1"/>
</dbReference>
<name>A0A2R6Y150_9BACL</name>
<gene>
    <name evidence="7" type="ORF">BSOLF_0241</name>
</gene>
<dbReference type="Pfam" id="PF01276">
    <property type="entry name" value="OKR_DC_1"/>
    <property type="match status" value="1"/>
</dbReference>
<evidence type="ECO:0000313" key="7">
    <source>
        <dbReference type="EMBL" id="PTQ56409.1"/>
    </source>
</evidence>
<evidence type="ECO:0000256" key="1">
    <source>
        <dbReference type="ARBA" id="ARBA00001933"/>
    </source>
</evidence>
<dbReference type="InterPro" id="IPR036633">
    <property type="entry name" value="Prn/Lys/Arg_de-COase_C_sf"/>
</dbReference>
<evidence type="ECO:0000313" key="8">
    <source>
        <dbReference type="Proteomes" id="UP000244338"/>
    </source>
</evidence>
<keyword evidence="4" id="KW-0663">Pyridoxal phosphate</keyword>
<evidence type="ECO:0000256" key="3">
    <source>
        <dbReference type="ARBA" id="ARBA00022793"/>
    </source>
</evidence>
<reference evidence="8" key="1">
    <citation type="journal article" date="2018" name="Sci. Rep.">
        <title>Lignite coal burning seam in the remote Altai Mountains harbors a hydrogen-driven thermophilic microbial community.</title>
        <authorList>
            <person name="Kadnikov V.V."/>
            <person name="Mardanov A.V."/>
            <person name="Ivasenko D.A."/>
            <person name="Antsiferov D.V."/>
            <person name="Beletsky A.V."/>
            <person name="Karnachuk O.V."/>
            <person name="Ravin N.V."/>
        </authorList>
    </citation>
    <scope>NUCLEOTIDE SEQUENCE [LARGE SCALE GENOMIC DNA]</scope>
</reference>
<evidence type="ECO:0000256" key="5">
    <source>
        <dbReference type="ARBA" id="ARBA00023239"/>
    </source>
</evidence>
<dbReference type="Gene3D" id="3.90.1150.10">
    <property type="entry name" value="Aspartate Aminotransferase, domain 1"/>
    <property type="match status" value="1"/>
</dbReference>
<keyword evidence="5" id="KW-0456">Lyase</keyword>
<dbReference type="InterPro" id="IPR015421">
    <property type="entry name" value="PyrdxlP-dep_Trfase_major"/>
</dbReference>